<gene>
    <name evidence="2" type="ORF">GNI_017230</name>
</gene>
<evidence type="ECO:0008006" key="4">
    <source>
        <dbReference type="Google" id="ProtNLM"/>
    </source>
</evidence>
<dbReference type="AlphaFoldDB" id="A0A023BCE9"/>
<dbReference type="Gene3D" id="2.20.110.10">
    <property type="entry name" value="Histone H3 K4-specific methyltransferase SET7/9 N-terminal domain"/>
    <property type="match status" value="1"/>
</dbReference>
<feature type="region of interest" description="Disordered" evidence="1">
    <location>
        <begin position="32"/>
        <end position="55"/>
    </location>
</feature>
<evidence type="ECO:0000313" key="2">
    <source>
        <dbReference type="EMBL" id="EZG82146.1"/>
    </source>
</evidence>
<feature type="non-terminal residue" evidence="2">
    <location>
        <position position="211"/>
    </location>
</feature>
<protein>
    <recommendedName>
        <fullName evidence="4">MORN repeat protein</fullName>
    </recommendedName>
</protein>
<dbReference type="RefSeq" id="XP_011129031.1">
    <property type="nucleotide sequence ID" value="XM_011130729.1"/>
</dbReference>
<accession>A0A023BCE9</accession>
<sequence>MSPALMADRRYRPFRTTATPATVTATATAVTPAGAGTGTSEVTGTTAVSGSSAASSTSALTATGITATGITATGITATGITAAGTRESTAAGSRESTAGFGSTAGLGRAVGRAVQPGSPGVSLPPRGEVRCRCCASVYNGELNRVGLPHGFGTLENAALDYKYVGRFRGGRRCGEGQVALKDGQILLKGNFSDGALQRSGVLHATTTLGFK</sequence>
<comment type="caution">
    <text evidence="2">The sequence shown here is derived from an EMBL/GenBank/DDBJ whole genome shotgun (WGS) entry which is preliminary data.</text>
</comment>
<organism evidence="2 3">
    <name type="scientific">Gregarina niphandrodes</name>
    <name type="common">Septate eugregarine</name>
    <dbReference type="NCBI Taxonomy" id="110365"/>
    <lineage>
        <taxon>Eukaryota</taxon>
        <taxon>Sar</taxon>
        <taxon>Alveolata</taxon>
        <taxon>Apicomplexa</taxon>
        <taxon>Conoidasida</taxon>
        <taxon>Gregarinasina</taxon>
        <taxon>Eugregarinorida</taxon>
        <taxon>Gregarinidae</taxon>
        <taxon>Gregarina</taxon>
    </lineage>
</organism>
<evidence type="ECO:0000313" key="3">
    <source>
        <dbReference type="Proteomes" id="UP000019763"/>
    </source>
</evidence>
<keyword evidence="3" id="KW-1185">Reference proteome</keyword>
<dbReference type="EMBL" id="AFNH02000125">
    <property type="protein sequence ID" value="EZG82146.1"/>
    <property type="molecule type" value="Genomic_DNA"/>
</dbReference>
<dbReference type="Proteomes" id="UP000019763">
    <property type="component" value="Unassembled WGS sequence"/>
</dbReference>
<name>A0A023BCE9_GRENI</name>
<evidence type="ECO:0000256" key="1">
    <source>
        <dbReference type="SAM" id="MobiDB-lite"/>
    </source>
</evidence>
<proteinExistence type="predicted"/>
<reference evidence="2" key="1">
    <citation type="submission" date="2013-12" db="EMBL/GenBank/DDBJ databases">
        <authorList>
            <person name="Omoto C.K."/>
            <person name="Sibley D."/>
            <person name="Venepally P."/>
            <person name="Hadjithomas M."/>
            <person name="Karamycheva S."/>
            <person name="Brunk B."/>
            <person name="Roos D."/>
            <person name="Caler E."/>
            <person name="Lorenzi H."/>
        </authorList>
    </citation>
    <scope>NUCLEOTIDE SEQUENCE</scope>
</reference>
<dbReference type="SUPFAM" id="SSF82185">
    <property type="entry name" value="Histone H3 K4-specific methyltransferase SET7/9 N-terminal domain"/>
    <property type="match status" value="1"/>
</dbReference>
<dbReference type="VEuPathDB" id="CryptoDB:GNI_017230"/>
<dbReference type="GeneID" id="22910895"/>